<organism evidence="3">
    <name type="scientific">Hubei noda-like virus 4</name>
    <dbReference type="NCBI Taxonomy" id="1922984"/>
    <lineage>
        <taxon>Viruses</taxon>
        <taxon>Riboviria</taxon>
    </lineage>
</organism>
<protein>
    <submittedName>
        <fullName evidence="3">Uncharacterized protein</fullName>
    </submittedName>
</protein>
<feature type="region of interest" description="Disordered" evidence="2">
    <location>
        <begin position="313"/>
        <end position="364"/>
    </location>
</feature>
<evidence type="ECO:0000313" key="3">
    <source>
        <dbReference type="EMBL" id="APG76503.1"/>
    </source>
</evidence>
<keyword evidence="1" id="KW-0378">Hydrolase</keyword>
<dbReference type="GO" id="GO:0016787">
    <property type="term" value="F:hydrolase activity"/>
    <property type="evidence" value="ECO:0007669"/>
    <property type="project" value="UniProtKB-KW"/>
</dbReference>
<name>A0A1L3KGK8_9VIRU</name>
<proteinExistence type="predicted"/>
<evidence type="ECO:0000256" key="2">
    <source>
        <dbReference type="SAM" id="MobiDB-lite"/>
    </source>
</evidence>
<evidence type="ECO:0000256" key="1">
    <source>
        <dbReference type="ARBA" id="ARBA00022801"/>
    </source>
</evidence>
<sequence length="973" mass="103518">MCHRTGKCAGVCHPYARLFRRGGAHRGAVLIQPVPRSYHRITPTHSFSNISLGYTPLFGEPQPGAPDRMSRAARQASAAHDELVDQPEVLCASFFSFPVRQVGYWESARGDRANVLWDSSTLILPLDFPVGKAHITVHFPLLKSHATFSIPQVRVRFSAELGTYIAPAPTKLQRLPFVSIRKGEALTRVGWRMLSGGRNELLSSPAVVSDTVVRLASGPLPLIPARHRSSFRDGCMLRLKCDTTSGDCGSVYYSQRGVVGVHVGGSYDAAGRPVCNYALYPHGHRVSTGRKPNYAPEAGGVLAEAYFVRESNRAQRPFSSPERRIAQTSPLRSAPSKPAQRAATTSSKPSAEREASAAKSKSVSERKAADMVAESIFTAPASGSDLLTARAAPAVASLDSYVSMVVNPWAGAPVRLPDVNITPTAIGKFYANRTYKFATAAPETILFGMSSRLGKASEYPLYDLSTQTTYEDQTLTLAAGNISYSVGVGGGGLAPNAISRQLVLNNVQIGVGVFTAVISGLANASTNYPVFSGTSPADYGPTLVAPMQGYVGGVHATCGLAGQTLWDALGLQAGSDYIFVQGNSTNSGALNYVNIKPGADRQVNVRVTASSGVYKYSPGCILTPQQVATDGTMTNAINSITPGPGPWFDDYGVEQSTTSSWVSAYRTLAMAMRFRVIGLPDSAFLAPGKLYVAQVRADCEDFPTTEQDFVVLERMGRASHVSLDAVREAGSKTFFAVPDSADKFNFTSSFAMSPGVFSTRNGPDTGAAGDSGTRIFPGYSDQAWILANTPGDASRLVVPYDGRPVTAGGNSYPGSPTTFGIAATMDAPNADQTTILVAGMFGAYTNGGTPTLEVDYASVVEYIPSSRAPPGIDTRVQLPNSQLNDQIFSACAAFAAIRPAMFQMAGDATTKGGRSSISSERSRRLILEIARRGAGQLARTRTEGLLDWLIGYDNVSGNFDGFGFKAGLNMQRR</sequence>
<dbReference type="EMBL" id="KX883214">
    <property type="protein sequence ID" value="APG76503.1"/>
    <property type="molecule type" value="Genomic_RNA"/>
</dbReference>
<accession>A0A1L3KGK8</accession>
<reference evidence="3" key="1">
    <citation type="journal article" date="2016" name="Nature">
        <title>Redefining the invertebrate RNA virosphere.</title>
        <authorList>
            <person name="Shi M."/>
            <person name="Lin X.D."/>
            <person name="Tian J.H."/>
            <person name="Chen L.J."/>
            <person name="Chen X."/>
            <person name="Li C.X."/>
            <person name="Qin X.C."/>
            <person name="Li J."/>
            <person name="Cao J.P."/>
            <person name="Eden J.S."/>
            <person name="Buchmann J."/>
            <person name="Wang W."/>
            <person name="Xu J."/>
            <person name="Holmes E.C."/>
            <person name="Zhang Y.Z."/>
        </authorList>
    </citation>
    <scope>NUCLEOTIDE SEQUENCE</scope>
    <source>
        <strain evidence="3">WHBL72570</strain>
    </source>
</reference>
<feature type="compositionally biased region" description="Basic and acidic residues" evidence="2">
    <location>
        <begin position="350"/>
        <end position="364"/>
    </location>
</feature>
<dbReference type="SUPFAM" id="SSF50494">
    <property type="entry name" value="Trypsin-like serine proteases"/>
    <property type="match status" value="1"/>
</dbReference>
<dbReference type="InterPro" id="IPR009003">
    <property type="entry name" value="Peptidase_S1_PA"/>
</dbReference>